<dbReference type="GO" id="GO:0022857">
    <property type="term" value="F:transmembrane transporter activity"/>
    <property type="evidence" value="ECO:0007669"/>
    <property type="project" value="InterPro"/>
</dbReference>
<comment type="similarity">
    <text evidence="2">Belongs to the major facilitator superfamily. Monocarboxylate porter (TC 2.A.1.13) family.</text>
</comment>
<dbReference type="PROSITE" id="PS50850">
    <property type="entry name" value="MFS"/>
    <property type="match status" value="1"/>
</dbReference>
<keyword evidence="7" id="KW-1185">Reference proteome</keyword>
<comment type="caution">
    <text evidence="6">The sequence shown here is derived from an EMBL/GenBank/DDBJ whole genome shotgun (WGS) entry which is preliminary data.</text>
</comment>
<feature type="transmembrane region" description="Helical" evidence="4">
    <location>
        <begin position="144"/>
        <end position="161"/>
    </location>
</feature>
<evidence type="ECO:0000256" key="4">
    <source>
        <dbReference type="SAM" id="Phobius"/>
    </source>
</evidence>
<dbReference type="EMBL" id="MU857921">
    <property type="protein sequence ID" value="KAK4243007.1"/>
    <property type="molecule type" value="Genomic_DNA"/>
</dbReference>
<evidence type="ECO:0000259" key="5">
    <source>
        <dbReference type="PROSITE" id="PS50850"/>
    </source>
</evidence>
<dbReference type="Gene3D" id="1.20.1250.20">
    <property type="entry name" value="MFS general substrate transporter like domains"/>
    <property type="match status" value="2"/>
</dbReference>
<dbReference type="SUPFAM" id="SSF103473">
    <property type="entry name" value="MFS general substrate transporter"/>
    <property type="match status" value="1"/>
</dbReference>
<dbReference type="PANTHER" id="PTHR11360:SF287">
    <property type="entry name" value="MFS MONOCARBOXYLATE TRANSPORTER"/>
    <property type="match status" value="1"/>
</dbReference>
<reference evidence="6" key="1">
    <citation type="journal article" date="2023" name="Mol. Phylogenet. Evol.">
        <title>Genome-scale phylogeny and comparative genomics of the fungal order Sordariales.</title>
        <authorList>
            <person name="Hensen N."/>
            <person name="Bonometti L."/>
            <person name="Westerberg I."/>
            <person name="Brannstrom I.O."/>
            <person name="Guillou S."/>
            <person name="Cros-Aarteil S."/>
            <person name="Calhoun S."/>
            <person name="Haridas S."/>
            <person name="Kuo A."/>
            <person name="Mondo S."/>
            <person name="Pangilinan J."/>
            <person name="Riley R."/>
            <person name="LaButti K."/>
            <person name="Andreopoulos B."/>
            <person name="Lipzen A."/>
            <person name="Chen C."/>
            <person name="Yan M."/>
            <person name="Daum C."/>
            <person name="Ng V."/>
            <person name="Clum A."/>
            <person name="Steindorff A."/>
            <person name="Ohm R.A."/>
            <person name="Martin F."/>
            <person name="Silar P."/>
            <person name="Natvig D.O."/>
            <person name="Lalanne C."/>
            <person name="Gautier V."/>
            <person name="Ament-Velasquez S.L."/>
            <person name="Kruys A."/>
            <person name="Hutchinson M.I."/>
            <person name="Powell A.J."/>
            <person name="Barry K."/>
            <person name="Miller A.N."/>
            <person name="Grigoriev I.V."/>
            <person name="Debuchy R."/>
            <person name="Gladieux P."/>
            <person name="Hiltunen Thoren M."/>
            <person name="Johannesson H."/>
        </authorList>
    </citation>
    <scope>NUCLEOTIDE SEQUENCE</scope>
    <source>
        <strain evidence="6">CBS 359.72</strain>
    </source>
</reference>
<gene>
    <name evidence="6" type="ORF">C7999DRAFT_36670</name>
</gene>
<keyword evidence="4" id="KW-0472">Membrane</keyword>
<dbReference type="PANTHER" id="PTHR11360">
    <property type="entry name" value="MONOCARBOXYLATE TRANSPORTER"/>
    <property type="match status" value="1"/>
</dbReference>
<feature type="transmembrane region" description="Helical" evidence="4">
    <location>
        <begin position="256"/>
        <end position="277"/>
    </location>
</feature>
<feature type="transmembrane region" description="Helical" evidence="4">
    <location>
        <begin position="203"/>
        <end position="222"/>
    </location>
</feature>
<feature type="domain" description="Major facilitator superfamily (MFS) profile" evidence="5">
    <location>
        <begin position="255"/>
        <end position="450"/>
    </location>
</feature>
<feature type="transmembrane region" description="Helical" evidence="4">
    <location>
        <begin position="42"/>
        <end position="63"/>
    </location>
</feature>
<reference evidence="6" key="2">
    <citation type="submission" date="2023-05" db="EMBL/GenBank/DDBJ databases">
        <authorList>
            <consortium name="Lawrence Berkeley National Laboratory"/>
            <person name="Steindorff A."/>
            <person name="Hensen N."/>
            <person name="Bonometti L."/>
            <person name="Westerberg I."/>
            <person name="Brannstrom I.O."/>
            <person name="Guillou S."/>
            <person name="Cros-Aarteil S."/>
            <person name="Calhoun S."/>
            <person name="Haridas S."/>
            <person name="Kuo A."/>
            <person name="Mondo S."/>
            <person name="Pangilinan J."/>
            <person name="Riley R."/>
            <person name="Labutti K."/>
            <person name="Andreopoulos B."/>
            <person name="Lipzen A."/>
            <person name="Chen C."/>
            <person name="Yanf M."/>
            <person name="Daum C."/>
            <person name="Ng V."/>
            <person name="Clum A."/>
            <person name="Ohm R."/>
            <person name="Martin F."/>
            <person name="Silar P."/>
            <person name="Natvig D."/>
            <person name="Lalanne C."/>
            <person name="Gautier V."/>
            <person name="Ament-Velasquez S.L."/>
            <person name="Kruys A."/>
            <person name="Hutchinson M.I."/>
            <person name="Powell A.J."/>
            <person name="Barry K."/>
            <person name="Miller A.N."/>
            <person name="Grigoriev I.V."/>
            <person name="Debuchy R."/>
            <person name="Gladieux P."/>
            <person name="Thoren M.H."/>
            <person name="Johannesson H."/>
        </authorList>
    </citation>
    <scope>NUCLEOTIDE SEQUENCE</scope>
    <source>
        <strain evidence="6">CBS 359.72</strain>
    </source>
</reference>
<feature type="transmembrane region" description="Helical" evidence="4">
    <location>
        <begin position="346"/>
        <end position="371"/>
    </location>
</feature>
<feature type="transmembrane region" description="Helical" evidence="4">
    <location>
        <begin position="320"/>
        <end position="340"/>
    </location>
</feature>
<organism evidence="6 7">
    <name type="scientific">Corynascus novoguineensis</name>
    <dbReference type="NCBI Taxonomy" id="1126955"/>
    <lineage>
        <taxon>Eukaryota</taxon>
        <taxon>Fungi</taxon>
        <taxon>Dikarya</taxon>
        <taxon>Ascomycota</taxon>
        <taxon>Pezizomycotina</taxon>
        <taxon>Sordariomycetes</taxon>
        <taxon>Sordariomycetidae</taxon>
        <taxon>Sordariales</taxon>
        <taxon>Chaetomiaceae</taxon>
        <taxon>Corynascus</taxon>
    </lineage>
</organism>
<dbReference type="Pfam" id="PF07690">
    <property type="entry name" value="MFS_1"/>
    <property type="match status" value="1"/>
</dbReference>
<evidence type="ECO:0000256" key="2">
    <source>
        <dbReference type="ARBA" id="ARBA00006727"/>
    </source>
</evidence>
<evidence type="ECO:0000256" key="1">
    <source>
        <dbReference type="ARBA" id="ARBA00004141"/>
    </source>
</evidence>
<dbReference type="InterPro" id="IPR036259">
    <property type="entry name" value="MFS_trans_sf"/>
</dbReference>
<keyword evidence="4" id="KW-0812">Transmembrane</keyword>
<evidence type="ECO:0000313" key="6">
    <source>
        <dbReference type="EMBL" id="KAK4243007.1"/>
    </source>
</evidence>
<keyword evidence="4" id="KW-1133">Transmembrane helix</keyword>
<evidence type="ECO:0000313" key="7">
    <source>
        <dbReference type="Proteomes" id="UP001303647"/>
    </source>
</evidence>
<evidence type="ECO:0000256" key="3">
    <source>
        <dbReference type="SAM" id="MobiDB-lite"/>
    </source>
</evidence>
<accession>A0AAN7CL17</accession>
<feature type="region of interest" description="Disordered" evidence="3">
    <location>
        <begin position="1"/>
        <end position="33"/>
    </location>
</feature>
<comment type="subcellular location">
    <subcellularLocation>
        <location evidence="1">Membrane</location>
        <topology evidence="1">Multi-pass membrane protein</topology>
    </subcellularLocation>
</comment>
<name>A0AAN7CL17_9PEZI</name>
<dbReference type="InterPro" id="IPR050327">
    <property type="entry name" value="Proton-linked_MCT"/>
</dbReference>
<feature type="transmembrane region" description="Helical" evidence="4">
    <location>
        <begin position="289"/>
        <end position="313"/>
    </location>
</feature>
<dbReference type="AlphaFoldDB" id="A0AAN7CL17"/>
<feature type="transmembrane region" description="Helical" evidence="4">
    <location>
        <begin position="116"/>
        <end position="138"/>
    </location>
</feature>
<feature type="transmembrane region" description="Helical" evidence="4">
    <location>
        <begin position="83"/>
        <end position="104"/>
    </location>
</feature>
<dbReference type="GO" id="GO:0016020">
    <property type="term" value="C:membrane"/>
    <property type="evidence" value="ECO:0007669"/>
    <property type="project" value="UniProtKB-SubCell"/>
</dbReference>
<proteinExistence type="inferred from homology"/>
<feature type="transmembrane region" description="Helical" evidence="4">
    <location>
        <begin position="173"/>
        <end position="191"/>
    </location>
</feature>
<protein>
    <submittedName>
        <fullName evidence="6">Major facilitator superfamily domain-containing protein</fullName>
    </submittedName>
</protein>
<feature type="compositionally biased region" description="Polar residues" evidence="3">
    <location>
        <begin position="15"/>
        <end position="27"/>
    </location>
</feature>
<dbReference type="InterPro" id="IPR011701">
    <property type="entry name" value="MFS"/>
</dbReference>
<sequence>MSEKPNDAQGGGAHTSVSTRGQTSYESVNRKPIPPADKGKDAYLFLASCCVLEAVVWGLPFTYGVFNDYYSTHGPFDSADNLAIVGTCSLGMLYLDLPIVFAVVQAYKRHIRGTCALGILIMGLALATSSFATSVTHLMLTQGFLYGLGGSISYSTCLILLSDWYDKRKGMAFSIMLGGTGMGGTILPIVTEKLLQSFNFRTTLRALAVAIVLLSGAFVYYMKPRIAVEESTAESETAAAARGQAGRVRFMRTGAFAALQLANTVQGLGFFLPTLYLPMYARSIGASQSVGALTVVAYNISSVMGCVLMGLVIDRWHVTTCCLACAVGSSISIFLLWGFSGSLPPLFVFAILYGLFAGAWVATWSGMVKAVQRSETTADASTVLAWLSTGRGIGNVVSGPLSEALIREDHWKGVLAYGYGSGYGVLIVFTGVTAALSGSCVLGRKLGYFK</sequence>
<dbReference type="Proteomes" id="UP001303647">
    <property type="component" value="Unassembled WGS sequence"/>
</dbReference>
<feature type="transmembrane region" description="Helical" evidence="4">
    <location>
        <begin position="421"/>
        <end position="442"/>
    </location>
</feature>
<dbReference type="InterPro" id="IPR020846">
    <property type="entry name" value="MFS_dom"/>
</dbReference>